<keyword evidence="2" id="KW-1185">Reference proteome</keyword>
<comment type="caution">
    <text evidence="1">The sequence shown here is derived from an EMBL/GenBank/DDBJ whole genome shotgun (WGS) entry which is preliminary data.</text>
</comment>
<dbReference type="InterPro" id="IPR015943">
    <property type="entry name" value="WD40/YVTN_repeat-like_dom_sf"/>
</dbReference>
<protein>
    <recommendedName>
        <fullName evidence="3">YncE family protein</fullName>
    </recommendedName>
</protein>
<dbReference type="SUPFAM" id="SSF51004">
    <property type="entry name" value="C-terminal (heme d1) domain of cytochrome cd1-nitrite reductase"/>
    <property type="match status" value="1"/>
</dbReference>
<dbReference type="Proteomes" id="UP000192374">
    <property type="component" value="Unassembled WGS sequence"/>
</dbReference>
<evidence type="ECO:0008006" key="3">
    <source>
        <dbReference type="Google" id="ProtNLM"/>
    </source>
</evidence>
<dbReference type="PANTHER" id="PTHR47197:SF3">
    <property type="entry name" value="DIHYDRO-HEME D1 DEHYDROGENASE"/>
    <property type="match status" value="1"/>
</dbReference>
<dbReference type="EMBL" id="MVIC01000060">
    <property type="protein sequence ID" value="ORB11159.1"/>
    <property type="molecule type" value="Genomic_DNA"/>
</dbReference>
<dbReference type="InterPro" id="IPR051200">
    <property type="entry name" value="Host-pathogen_enzymatic-act"/>
</dbReference>
<dbReference type="InterPro" id="IPR019405">
    <property type="entry name" value="Lactonase_7-beta_prop"/>
</dbReference>
<organism evidence="1 2">
    <name type="scientific">Mycobacterium noviomagense</name>
    <dbReference type="NCBI Taxonomy" id="459858"/>
    <lineage>
        <taxon>Bacteria</taxon>
        <taxon>Bacillati</taxon>
        <taxon>Actinomycetota</taxon>
        <taxon>Actinomycetes</taxon>
        <taxon>Mycobacteriales</taxon>
        <taxon>Mycobacteriaceae</taxon>
        <taxon>Mycobacterium</taxon>
    </lineage>
</organism>
<accession>A0ABX3SZJ2</accession>
<proteinExistence type="predicted"/>
<name>A0ABX3SZJ2_9MYCO</name>
<evidence type="ECO:0000313" key="1">
    <source>
        <dbReference type="EMBL" id="ORB11159.1"/>
    </source>
</evidence>
<gene>
    <name evidence="1" type="ORF">BST37_20620</name>
</gene>
<dbReference type="Pfam" id="PF10282">
    <property type="entry name" value="Lactonase"/>
    <property type="match status" value="1"/>
</dbReference>
<dbReference type="Gene3D" id="2.130.10.10">
    <property type="entry name" value="YVTN repeat-like/Quinoprotein amine dehydrogenase"/>
    <property type="match status" value="2"/>
</dbReference>
<dbReference type="InterPro" id="IPR011048">
    <property type="entry name" value="Haem_d1_sf"/>
</dbReference>
<evidence type="ECO:0000313" key="2">
    <source>
        <dbReference type="Proteomes" id="UP000192374"/>
    </source>
</evidence>
<sequence length="364" mass="37761">MSNVDYVKSKSGDNPSFADVPTAMTFSVVAGMALHRGPISGIDASPDGGRLLLSNYGDDSVSVIRTGSWAEVNAVAGINEPFAIAISGADPGHAYVNAVSPAYDGIAVIDLESNSVVASHPVDLTVTDLAVSPDGRHVYVSRVAATGADVAVLETATGRVEPIDIAASAGSSTECVRVTPDGRRLYVAVQRPSGGEVVAIDTHLRRVIDTVDIGWAIRDVAISPDGRTAYVVSNGADFGVVVDVIDTHTNKVTVTRKLSETGGLVTQLKLSGDGDRAYLVGDDRVAVMCTSTYDVIGAVTVGGQPSCVAESPDGKYLYVADYSGAVTVISIASPTASLTETEGEHTAPLEQRTREFPQLEPALT</sequence>
<reference evidence="1 2" key="1">
    <citation type="submission" date="2017-02" db="EMBL/GenBank/DDBJ databases">
        <title>The new phylogeny of genus Mycobacterium.</title>
        <authorList>
            <person name="Tortoli E."/>
            <person name="Trovato A."/>
            <person name="Cirillo D.M."/>
        </authorList>
    </citation>
    <scope>NUCLEOTIDE SEQUENCE [LARGE SCALE GENOMIC DNA]</scope>
    <source>
        <strain evidence="1 2">DSM 45145</strain>
    </source>
</reference>
<dbReference type="PANTHER" id="PTHR47197">
    <property type="entry name" value="PROTEIN NIRF"/>
    <property type="match status" value="1"/>
</dbReference>